<evidence type="ECO:0000313" key="3">
    <source>
        <dbReference type="EMBL" id="TRA88007.1"/>
    </source>
</evidence>
<dbReference type="EMBL" id="SGOB01000003">
    <property type="protein sequence ID" value="TRA88007.1"/>
    <property type="molecule type" value="Genomic_DNA"/>
</dbReference>
<evidence type="ECO:0000256" key="1">
    <source>
        <dbReference type="ARBA" id="ARBA00023002"/>
    </source>
</evidence>
<comment type="caution">
    <text evidence="3">The sequence shown here is derived from an EMBL/GenBank/DDBJ whole genome shotgun (WGS) entry which is preliminary data.</text>
</comment>
<dbReference type="PANTHER" id="PTHR14239:SF10">
    <property type="entry name" value="REDUCTASE"/>
    <property type="match status" value="1"/>
</dbReference>
<dbReference type="RefSeq" id="WP_013637032.1">
    <property type="nucleotide sequence ID" value="NZ_SGOB01000003.1"/>
</dbReference>
<dbReference type="SUPFAM" id="SSF51735">
    <property type="entry name" value="NAD(P)-binding Rossmann-fold domains"/>
    <property type="match status" value="1"/>
</dbReference>
<dbReference type="InterPro" id="IPR051267">
    <property type="entry name" value="STEAP_metalloreductase"/>
</dbReference>
<feature type="domain" description="Pyrroline-5-carboxylate reductase catalytic N-terminal" evidence="2">
    <location>
        <begin position="2"/>
        <end position="89"/>
    </location>
</feature>
<dbReference type="Proteomes" id="UP000320858">
    <property type="component" value="Unassembled WGS sequence"/>
</dbReference>
<accession>A0AA95AHI3</accession>
<dbReference type="InterPro" id="IPR028939">
    <property type="entry name" value="P5C_Rdtase_cat_N"/>
</dbReference>
<dbReference type="InterPro" id="IPR036291">
    <property type="entry name" value="NAD(P)-bd_dom_sf"/>
</dbReference>
<dbReference type="AlphaFoldDB" id="A0AA95AHI3"/>
<evidence type="ECO:0000313" key="4">
    <source>
        <dbReference type="Proteomes" id="UP000320858"/>
    </source>
</evidence>
<organism evidence="3 4">
    <name type="scientific">Rhizobium rhizogenes</name>
    <name type="common">Agrobacterium rhizogenes</name>
    <dbReference type="NCBI Taxonomy" id="359"/>
    <lineage>
        <taxon>Bacteria</taxon>
        <taxon>Pseudomonadati</taxon>
        <taxon>Pseudomonadota</taxon>
        <taxon>Alphaproteobacteria</taxon>
        <taxon>Hyphomicrobiales</taxon>
        <taxon>Rhizobiaceae</taxon>
        <taxon>Rhizobium/Agrobacterium group</taxon>
        <taxon>Rhizobium</taxon>
    </lineage>
</organism>
<protein>
    <submittedName>
        <fullName evidence="3">NADP oxidoreductase</fullName>
    </submittedName>
</protein>
<dbReference type="Gene3D" id="3.40.50.720">
    <property type="entry name" value="NAD(P)-binding Rossmann-like Domain"/>
    <property type="match status" value="1"/>
</dbReference>
<gene>
    <name evidence="3" type="ORF">EXN24_15730</name>
</gene>
<reference evidence="3 4" key="1">
    <citation type="journal article" date="2019" name="Appl. Microbiol. Biotechnol.">
        <title>Differential efficiency of wild type rhizogenic strains for rol gene transformation of plants.</title>
        <authorList>
            <person name="Desmet S."/>
            <person name="De Keyser E."/>
            <person name="Van Vaerenbergh J."/>
            <person name="Baeyen S."/>
            <person name="Van Huylenbroeck J."/>
            <person name="Geelen D."/>
            <person name="Dhooghe E."/>
        </authorList>
    </citation>
    <scope>NUCLEOTIDE SEQUENCE [LARGE SCALE GENOMIC DNA]</scope>
    <source>
        <strain evidence="3 4">B 4.1</strain>
    </source>
</reference>
<evidence type="ECO:0000259" key="2">
    <source>
        <dbReference type="Pfam" id="PF03807"/>
    </source>
</evidence>
<dbReference type="Pfam" id="PF03807">
    <property type="entry name" value="F420_oxidored"/>
    <property type="match status" value="1"/>
</dbReference>
<name>A0AA95AHI3_RHIRH</name>
<keyword evidence="1" id="KW-0560">Oxidoreductase</keyword>
<dbReference type="PANTHER" id="PTHR14239">
    <property type="entry name" value="DUDULIN-RELATED"/>
    <property type="match status" value="1"/>
</dbReference>
<proteinExistence type="predicted"/>
<dbReference type="GO" id="GO:0016491">
    <property type="term" value="F:oxidoreductase activity"/>
    <property type="evidence" value="ECO:0007669"/>
    <property type="project" value="UniProtKB-KW"/>
</dbReference>
<sequence>MKIGIIGAGMVGRAIGKLAVALGHSVMLSNSRGPQTLFSLSRSIGCQVGTVEEAAAFGELVVIAIPLAAYRSIPVEPLEGKLVIDTNNYYFERDGHIPELDSGETTTSEILARHLPRSRIVKAFNAIIMDDLEKDGQPAGSWGRRGLPLAGDNSTDKAVVARLYDQFGFDAVDAGLLAEGWRFERGRPVYCVPMAADRLNDELAKTIR</sequence>